<evidence type="ECO:0000256" key="1">
    <source>
        <dbReference type="ARBA" id="ARBA00022679"/>
    </source>
</evidence>
<dbReference type="EMBL" id="BTSX01000002">
    <property type="protein sequence ID" value="GMS86679.1"/>
    <property type="molecule type" value="Genomic_DNA"/>
</dbReference>
<name>A0AAV5T2D1_9BILA</name>
<evidence type="ECO:0000313" key="10">
    <source>
        <dbReference type="EMBL" id="GMS86679.1"/>
    </source>
</evidence>
<dbReference type="PROSITE" id="PS50011">
    <property type="entry name" value="PROTEIN_KINASE_DOM"/>
    <property type="match status" value="1"/>
</dbReference>
<feature type="coiled-coil region" evidence="8">
    <location>
        <begin position="42"/>
        <end position="79"/>
    </location>
</feature>
<organism evidence="10 11">
    <name type="scientific">Pristionchus entomophagus</name>
    <dbReference type="NCBI Taxonomy" id="358040"/>
    <lineage>
        <taxon>Eukaryota</taxon>
        <taxon>Metazoa</taxon>
        <taxon>Ecdysozoa</taxon>
        <taxon>Nematoda</taxon>
        <taxon>Chromadorea</taxon>
        <taxon>Rhabditida</taxon>
        <taxon>Rhabditina</taxon>
        <taxon>Diplogasteromorpha</taxon>
        <taxon>Diplogasteroidea</taxon>
        <taxon>Neodiplogasteridae</taxon>
        <taxon>Pristionchus</taxon>
    </lineage>
</organism>
<keyword evidence="8" id="KW-0175">Coiled coil</keyword>
<dbReference type="Proteomes" id="UP001432027">
    <property type="component" value="Unassembled WGS sequence"/>
</dbReference>
<comment type="similarity">
    <text evidence="5">Belongs to the protein kinase superfamily. Ser/Thr protein kinase family. GCN2 subfamily.</text>
</comment>
<dbReference type="PANTHER" id="PTHR11042">
    <property type="entry name" value="EUKARYOTIC TRANSLATION INITIATION FACTOR 2-ALPHA KINASE EIF2-ALPHA KINASE -RELATED"/>
    <property type="match status" value="1"/>
</dbReference>
<sequence length="400" mass="46684">MVNSQEKFVMRCNQVMEAPAQVKEEASDGILRLHLSEPGVMGAEEKSDIAELQEIREQLREEDRNRHALINQMEKEKQSLQTAIDVAPSNHKFATEFKVCGVLGIGGGGCVFEVENLLDVWRYAVKRISCDIRNIEERLSEVRAMARLDHPGIIKYHCTWIEKPPVGCQHEVDARMIREIEINEREMNDSEPLRRMQSERRNQFFNYKADCAFIYIQMQLCSYSLTKWLGDNMSVDSRPIPRIMSWFNELVNGVEYIHRKNLIHRDLKPCNILFNEEHCLKVADLGLAIEREIIDGVEIPVAQDTWRSRVYMSPEQTFDFLKLNSKSDVFTLGLILAELRKVLNRDEKIQIFDNYRRGNLMNIFGNDSRTGEFVKKLTDQDRDKRPSCAEILEDDYLRFF</sequence>
<proteinExistence type="inferred from homology"/>
<feature type="binding site" evidence="6">
    <location>
        <position position="126"/>
    </location>
    <ligand>
        <name>ATP</name>
        <dbReference type="ChEBI" id="CHEBI:30616"/>
    </ligand>
</feature>
<dbReference type="AlphaFoldDB" id="A0AAV5T2D1"/>
<dbReference type="SUPFAM" id="SSF56112">
    <property type="entry name" value="Protein kinase-like (PK-like)"/>
    <property type="match status" value="1"/>
</dbReference>
<evidence type="ECO:0000256" key="6">
    <source>
        <dbReference type="PROSITE-ProRule" id="PRU10141"/>
    </source>
</evidence>
<comment type="caution">
    <text evidence="10">The sequence shown here is derived from an EMBL/GenBank/DDBJ whole genome shotgun (WGS) entry which is preliminary data.</text>
</comment>
<dbReference type="SMART" id="SM00220">
    <property type="entry name" value="S_TKc"/>
    <property type="match status" value="1"/>
</dbReference>
<dbReference type="Pfam" id="PF00069">
    <property type="entry name" value="Pkinase"/>
    <property type="match status" value="1"/>
</dbReference>
<dbReference type="GO" id="GO:0005634">
    <property type="term" value="C:nucleus"/>
    <property type="evidence" value="ECO:0007669"/>
    <property type="project" value="TreeGrafter"/>
</dbReference>
<dbReference type="PROSITE" id="PS00107">
    <property type="entry name" value="PROTEIN_KINASE_ATP"/>
    <property type="match status" value="1"/>
</dbReference>
<evidence type="ECO:0000313" key="11">
    <source>
        <dbReference type="Proteomes" id="UP001432027"/>
    </source>
</evidence>
<dbReference type="PANTHER" id="PTHR11042:SF91">
    <property type="entry name" value="EUKARYOTIC TRANSLATION INITIATION FACTOR 2-ALPHA KINASE"/>
    <property type="match status" value="1"/>
</dbReference>
<dbReference type="Gene3D" id="1.10.510.10">
    <property type="entry name" value="Transferase(Phosphotransferase) domain 1"/>
    <property type="match status" value="1"/>
</dbReference>
<keyword evidence="2 6" id="KW-0547">Nucleotide-binding</keyword>
<dbReference type="InterPro" id="IPR011009">
    <property type="entry name" value="Kinase-like_dom_sf"/>
</dbReference>
<keyword evidence="4 6" id="KW-0067">ATP-binding</keyword>
<dbReference type="GO" id="GO:0005524">
    <property type="term" value="F:ATP binding"/>
    <property type="evidence" value="ECO:0007669"/>
    <property type="project" value="UniProtKB-UniRule"/>
</dbReference>
<keyword evidence="3" id="KW-0418">Kinase</keyword>
<dbReference type="InterPro" id="IPR017441">
    <property type="entry name" value="Protein_kinase_ATP_BS"/>
</dbReference>
<dbReference type="InterPro" id="IPR000719">
    <property type="entry name" value="Prot_kinase_dom"/>
</dbReference>
<dbReference type="Gene3D" id="3.30.200.20">
    <property type="entry name" value="Phosphorylase Kinase, domain 1"/>
    <property type="match status" value="1"/>
</dbReference>
<accession>A0AAV5T2D1</accession>
<dbReference type="InterPro" id="IPR050339">
    <property type="entry name" value="CC_SR_Kinase"/>
</dbReference>
<evidence type="ECO:0000256" key="8">
    <source>
        <dbReference type="SAM" id="Coils"/>
    </source>
</evidence>
<evidence type="ECO:0000256" key="5">
    <source>
        <dbReference type="ARBA" id="ARBA00037982"/>
    </source>
</evidence>
<keyword evidence="11" id="KW-1185">Reference proteome</keyword>
<evidence type="ECO:0000259" key="9">
    <source>
        <dbReference type="PROSITE" id="PS50011"/>
    </source>
</evidence>
<protein>
    <recommendedName>
        <fullName evidence="9">Protein kinase domain-containing protein</fullName>
    </recommendedName>
</protein>
<gene>
    <name evidence="10" type="ORF">PENTCL1PPCAC_8854</name>
</gene>
<feature type="domain" description="Protein kinase" evidence="9">
    <location>
        <begin position="97"/>
        <end position="397"/>
    </location>
</feature>
<evidence type="ECO:0000256" key="7">
    <source>
        <dbReference type="RuleBase" id="RU000304"/>
    </source>
</evidence>
<dbReference type="FunFam" id="3.30.200.20:FF:000706">
    <property type="entry name" value="Protein kinase"/>
    <property type="match status" value="1"/>
</dbReference>
<dbReference type="GO" id="GO:0004694">
    <property type="term" value="F:eukaryotic translation initiation factor 2alpha kinase activity"/>
    <property type="evidence" value="ECO:0007669"/>
    <property type="project" value="TreeGrafter"/>
</dbReference>
<dbReference type="GO" id="GO:0005737">
    <property type="term" value="C:cytoplasm"/>
    <property type="evidence" value="ECO:0007669"/>
    <property type="project" value="TreeGrafter"/>
</dbReference>
<dbReference type="InterPro" id="IPR008271">
    <property type="entry name" value="Ser/Thr_kinase_AS"/>
</dbReference>
<keyword evidence="7" id="KW-0723">Serine/threonine-protein kinase</keyword>
<keyword evidence="1" id="KW-0808">Transferase</keyword>
<evidence type="ECO:0000256" key="2">
    <source>
        <dbReference type="ARBA" id="ARBA00022741"/>
    </source>
</evidence>
<reference evidence="10" key="1">
    <citation type="submission" date="2023-10" db="EMBL/GenBank/DDBJ databases">
        <title>Genome assembly of Pristionchus species.</title>
        <authorList>
            <person name="Yoshida K."/>
            <person name="Sommer R.J."/>
        </authorList>
    </citation>
    <scope>NUCLEOTIDE SEQUENCE</scope>
    <source>
        <strain evidence="10">RS0144</strain>
    </source>
</reference>
<evidence type="ECO:0000256" key="3">
    <source>
        <dbReference type="ARBA" id="ARBA00022777"/>
    </source>
</evidence>
<dbReference type="PROSITE" id="PS00108">
    <property type="entry name" value="PROTEIN_KINASE_ST"/>
    <property type="match status" value="1"/>
</dbReference>
<evidence type="ECO:0000256" key="4">
    <source>
        <dbReference type="ARBA" id="ARBA00022840"/>
    </source>
</evidence>